<evidence type="ECO:0000313" key="1">
    <source>
        <dbReference type="EnsemblPlants" id="OMERI07G07740.1"/>
    </source>
</evidence>
<reference evidence="1" key="2">
    <citation type="submission" date="2018-05" db="EMBL/GenBank/DDBJ databases">
        <title>OmerRS3 (Oryza meridionalis Reference Sequence Version 3).</title>
        <authorList>
            <person name="Zhang J."/>
            <person name="Kudrna D."/>
            <person name="Lee S."/>
            <person name="Talag J."/>
            <person name="Welchert J."/>
            <person name="Wing R.A."/>
        </authorList>
    </citation>
    <scope>NUCLEOTIDE SEQUENCE [LARGE SCALE GENOMIC DNA]</scope>
    <source>
        <strain evidence="1">cv. OR44</strain>
    </source>
</reference>
<accession>A0A0E0E9R6</accession>
<protein>
    <submittedName>
        <fullName evidence="1">Uncharacterized protein</fullName>
    </submittedName>
</protein>
<dbReference type="HOGENOM" id="CLU_2201198_0_0_1"/>
<dbReference type="Proteomes" id="UP000008021">
    <property type="component" value="Chromosome 7"/>
</dbReference>
<name>A0A0E0E9R6_9ORYZ</name>
<organism evidence="1">
    <name type="scientific">Oryza meridionalis</name>
    <dbReference type="NCBI Taxonomy" id="40149"/>
    <lineage>
        <taxon>Eukaryota</taxon>
        <taxon>Viridiplantae</taxon>
        <taxon>Streptophyta</taxon>
        <taxon>Embryophyta</taxon>
        <taxon>Tracheophyta</taxon>
        <taxon>Spermatophyta</taxon>
        <taxon>Magnoliopsida</taxon>
        <taxon>Liliopsida</taxon>
        <taxon>Poales</taxon>
        <taxon>Poaceae</taxon>
        <taxon>BOP clade</taxon>
        <taxon>Oryzoideae</taxon>
        <taxon>Oryzeae</taxon>
        <taxon>Oryzinae</taxon>
        <taxon>Oryza</taxon>
    </lineage>
</organism>
<reference evidence="1" key="1">
    <citation type="submission" date="2015-04" db="UniProtKB">
        <authorList>
            <consortium name="EnsemblPlants"/>
        </authorList>
    </citation>
    <scope>IDENTIFICATION</scope>
</reference>
<proteinExistence type="predicted"/>
<dbReference type="Gramene" id="OMERI07G07740.1">
    <property type="protein sequence ID" value="OMERI07G07740.1"/>
    <property type="gene ID" value="OMERI07G07740"/>
</dbReference>
<keyword evidence="2" id="KW-1185">Reference proteome</keyword>
<dbReference type="EnsemblPlants" id="OMERI07G07740.1">
    <property type="protein sequence ID" value="OMERI07G07740.1"/>
    <property type="gene ID" value="OMERI07G07740"/>
</dbReference>
<dbReference type="AlphaFoldDB" id="A0A0E0E9R6"/>
<evidence type="ECO:0000313" key="2">
    <source>
        <dbReference type="Proteomes" id="UP000008021"/>
    </source>
</evidence>
<sequence>MSNTARTAAPVHLASLPPSIFSSLPRVDSHGSLLLLAMTRRHRFPVLIVCQPLARRYVVIPRIPDKKCSHCLAVFFWNSGSNLSDFTLRCVLHEGIDGAAGGITTTRV</sequence>